<feature type="domain" description="MYND-type" evidence="5">
    <location>
        <begin position="139"/>
        <end position="177"/>
    </location>
</feature>
<dbReference type="PANTHER" id="PTHR12298:SF4">
    <property type="entry name" value="PROGRAMMED CELL DEATH PROTEIN 2"/>
    <property type="match status" value="1"/>
</dbReference>
<evidence type="ECO:0000313" key="7">
    <source>
        <dbReference type="Proteomes" id="UP000594262"/>
    </source>
</evidence>
<protein>
    <recommendedName>
        <fullName evidence="5">MYND-type domain-containing protein</fullName>
    </recommendedName>
</protein>
<evidence type="ECO:0000313" key="6">
    <source>
        <dbReference type="EnsemblMetazoa" id="CLYHEMP025318.1"/>
    </source>
</evidence>
<dbReference type="GO" id="GO:0005737">
    <property type="term" value="C:cytoplasm"/>
    <property type="evidence" value="ECO:0007669"/>
    <property type="project" value="InterPro"/>
</dbReference>
<keyword evidence="3" id="KW-0862">Zinc</keyword>
<keyword evidence="1" id="KW-0479">Metal-binding</keyword>
<evidence type="ECO:0000256" key="4">
    <source>
        <dbReference type="PROSITE-ProRule" id="PRU00134"/>
    </source>
</evidence>
<dbReference type="PANTHER" id="PTHR12298">
    <property type="entry name" value="PCDC2 PROGRAMMED CELL DEATH PROTEIN 2 -RELATED"/>
    <property type="match status" value="1"/>
</dbReference>
<evidence type="ECO:0000256" key="2">
    <source>
        <dbReference type="ARBA" id="ARBA00022771"/>
    </source>
</evidence>
<dbReference type="OrthoDB" id="443682at2759"/>
<evidence type="ECO:0000256" key="3">
    <source>
        <dbReference type="ARBA" id="ARBA00022833"/>
    </source>
</evidence>
<organism evidence="6 7">
    <name type="scientific">Clytia hemisphaerica</name>
    <dbReference type="NCBI Taxonomy" id="252671"/>
    <lineage>
        <taxon>Eukaryota</taxon>
        <taxon>Metazoa</taxon>
        <taxon>Cnidaria</taxon>
        <taxon>Hydrozoa</taxon>
        <taxon>Hydroidolina</taxon>
        <taxon>Leptothecata</taxon>
        <taxon>Obeliida</taxon>
        <taxon>Clytiidae</taxon>
        <taxon>Clytia</taxon>
    </lineage>
</organism>
<dbReference type="GO" id="GO:0005634">
    <property type="term" value="C:nucleus"/>
    <property type="evidence" value="ECO:0007669"/>
    <property type="project" value="TreeGrafter"/>
</dbReference>
<dbReference type="InterPro" id="IPR002893">
    <property type="entry name" value="Znf_MYND"/>
</dbReference>
<keyword evidence="7" id="KW-1185">Reference proteome</keyword>
<dbReference type="AlphaFoldDB" id="A0A7M6DRV0"/>
<evidence type="ECO:0000256" key="1">
    <source>
        <dbReference type="ARBA" id="ARBA00022723"/>
    </source>
</evidence>
<proteinExistence type="predicted"/>
<dbReference type="Proteomes" id="UP000594262">
    <property type="component" value="Unplaced"/>
</dbReference>
<dbReference type="Pfam" id="PF04194">
    <property type="entry name" value="PDCD2_C"/>
    <property type="match status" value="1"/>
</dbReference>
<keyword evidence="2 4" id="KW-0863">Zinc-finger</keyword>
<accession>A0A7M6DRV0</accession>
<dbReference type="PROSITE" id="PS01360">
    <property type="entry name" value="ZF_MYND_1"/>
    <property type="match status" value="1"/>
</dbReference>
<dbReference type="InterPro" id="IPR007320">
    <property type="entry name" value="PDCD2_C"/>
</dbReference>
<dbReference type="SUPFAM" id="SSF144232">
    <property type="entry name" value="HIT/MYND zinc finger-like"/>
    <property type="match status" value="1"/>
</dbReference>
<reference evidence="6" key="1">
    <citation type="submission" date="2021-01" db="UniProtKB">
        <authorList>
            <consortium name="EnsemblMetazoa"/>
        </authorList>
    </citation>
    <scope>IDENTIFICATION</scope>
</reference>
<dbReference type="Pfam" id="PF01753">
    <property type="entry name" value="zf-MYND"/>
    <property type="match status" value="1"/>
</dbReference>
<evidence type="ECO:0000259" key="5">
    <source>
        <dbReference type="PROSITE" id="PS50865"/>
    </source>
</evidence>
<sequence>MAEAGEDSVDLGFAEKCEDDFRMLGISYPSKLGGKPAWLRWDSLLTESQARCNNCDTILHFLCQIYVPTDIEEKHYHRTLYVFCCSNGKCYSSKKQCVKVFRSLQEESEDDLTEDDLDKKAEEELRKMFESKQALWTLCEVCSLNGNKKCSLCHDTYYCSKEHQAFDWKFNKHKKNCKDRGTIAIISTKNKFLFDEYEIVIEEEPKKKENSKNNNIGGIDESRLKELMSDGKQDLDKELEKEFNKATANTRDEYFEKFKKRINREPDQIIRYDLGGIPLWVSSEKIPFDKDIPKCSCGSKRQYEFQILPQMLNYLGIETTVDSIDWGTLCIYTCINNCNESAYHEEFVWKQDFSFINI</sequence>
<dbReference type="EnsemblMetazoa" id="CLYHEMT025318.1">
    <property type="protein sequence ID" value="CLYHEMP025318.1"/>
    <property type="gene ID" value="CLYHEMG025318"/>
</dbReference>
<dbReference type="Gene3D" id="6.10.140.2220">
    <property type="match status" value="1"/>
</dbReference>
<dbReference type="RefSeq" id="XP_066926929.1">
    <property type="nucleotide sequence ID" value="XM_067070828.1"/>
</dbReference>
<dbReference type="GO" id="GO:0008270">
    <property type="term" value="F:zinc ion binding"/>
    <property type="evidence" value="ECO:0007669"/>
    <property type="project" value="UniProtKB-KW"/>
</dbReference>
<dbReference type="GeneID" id="136814303"/>
<name>A0A7M6DRV0_9CNID</name>
<dbReference type="PROSITE" id="PS50865">
    <property type="entry name" value="ZF_MYND_2"/>
    <property type="match status" value="1"/>
</dbReference>